<dbReference type="AlphaFoldDB" id="A0A5F9CNN8"/>
<feature type="transmembrane region" description="Helical" evidence="2">
    <location>
        <begin position="100"/>
        <end position="116"/>
    </location>
</feature>
<feature type="region of interest" description="Disordered" evidence="1">
    <location>
        <begin position="163"/>
        <end position="194"/>
    </location>
</feature>
<dbReference type="Bgee" id="ENSOCUG00000031115">
    <property type="expression patterns" value="Expressed in testis"/>
</dbReference>
<organism evidence="3 4">
    <name type="scientific">Oryctolagus cuniculus</name>
    <name type="common">Rabbit</name>
    <dbReference type="NCBI Taxonomy" id="9986"/>
    <lineage>
        <taxon>Eukaryota</taxon>
        <taxon>Metazoa</taxon>
        <taxon>Chordata</taxon>
        <taxon>Craniata</taxon>
        <taxon>Vertebrata</taxon>
        <taxon>Euteleostomi</taxon>
        <taxon>Mammalia</taxon>
        <taxon>Eutheria</taxon>
        <taxon>Euarchontoglires</taxon>
        <taxon>Glires</taxon>
        <taxon>Lagomorpha</taxon>
        <taxon>Leporidae</taxon>
        <taxon>Oryctolagus</taxon>
    </lineage>
</organism>
<evidence type="ECO:0000313" key="4">
    <source>
        <dbReference type="Proteomes" id="UP000001811"/>
    </source>
</evidence>
<dbReference type="InParanoid" id="A0A5F9CNN8"/>
<name>A0A5F9CNN8_RABIT</name>
<evidence type="ECO:0000256" key="1">
    <source>
        <dbReference type="SAM" id="MobiDB-lite"/>
    </source>
</evidence>
<evidence type="ECO:0000256" key="2">
    <source>
        <dbReference type="SAM" id="Phobius"/>
    </source>
</evidence>
<dbReference type="InterPro" id="IPR038788">
    <property type="entry name" value="TEX46-like"/>
</dbReference>
<dbReference type="Pfam" id="PF17671">
    <property type="entry name" value="DUF5531"/>
    <property type="match status" value="1"/>
</dbReference>
<protein>
    <recommendedName>
        <fullName evidence="5">Testis expressed 46</fullName>
    </recommendedName>
</protein>
<reference evidence="3" key="2">
    <citation type="submission" date="2025-08" db="UniProtKB">
        <authorList>
            <consortium name="Ensembl"/>
        </authorList>
    </citation>
    <scope>IDENTIFICATION</scope>
    <source>
        <strain evidence="3">Thorbecke</strain>
    </source>
</reference>
<dbReference type="Proteomes" id="UP000001811">
    <property type="component" value="Chromosome 13"/>
</dbReference>
<evidence type="ECO:0000313" key="3">
    <source>
        <dbReference type="Ensembl" id="ENSOCUP00000035329.1"/>
    </source>
</evidence>
<keyword evidence="2" id="KW-1133">Transmembrane helix</keyword>
<proteinExistence type="predicted"/>
<dbReference type="EMBL" id="AAGW02059846">
    <property type="status" value="NOT_ANNOTATED_CDS"/>
    <property type="molecule type" value="Genomic_DNA"/>
</dbReference>
<dbReference type="PANTHER" id="PTHR39412:SF1">
    <property type="entry name" value="TESTIS-EXPRESSED PROTEIN 46"/>
    <property type="match status" value="1"/>
</dbReference>
<feature type="compositionally biased region" description="Polar residues" evidence="1">
    <location>
        <begin position="180"/>
        <end position="194"/>
    </location>
</feature>
<keyword evidence="2" id="KW-0812">Transmembrane</keyword>
<sequence>MTLAGACQGAWHEVGASAWPSLTLLLHGSWGAGGELLVMQQGGWPFSCHGGHRGRVLGPVCLPTVMLGDLLFLLRSLHGVLASSSIMGALVVWLMNYKPVLFGFLFLLLLLSNWLVKYEPKPAPSGCQKDKLLERLLCSEMKLKVLENQMFVLWNKMSRHRRSSRHRQFPSRRHRRRHGSTVSTFSDCTSISLA</sequence>
<evidence type="ECO:0008006" key="5">
    <source>
        <dbReference type="Google" id="ProtNLM"/>
    </source>
</evidence>
<dbReference type="GeneTree" id="ENSGT00390000007769"/>
<dbReference type="PANTHER" id="PTHR39412">
    <property type="entry name" value="TESTIS-EXPRESSED PROTEIN 46"/>
    <property type="match status" value="1"/>
</dbReference>
<keyword evidence="2" id="KW-0472">Membrane</keyword>
<reference evidence="3 4" key="1">
    <citation type="journal article" date="2011" name="Nature">
        <title>A high-resolution map of human evolutionary constraint using 29 mammals.</title>
        <authorList>
            <person name="Lindblad-Toh K."/>
            <person name="Garber M."/>
            <person name="Zuk O."/>
            <person name="Lin M.F."/>
            <person name="Parker B.J."/>
            <person name="Washietl S."/>
            <person name="Kheradpour P."/>
            <person name="Ernst J."/>
            <person name="Jordan G."/>
            <person name="Mauceli E."/>
            <person name="Ward L.D."/>
            <person name="Lowe C.B."/>
            <person name="Holloway A.K."/>
            <person name="Clamp M."/>
            <person name="Gnerre S."/>
            <person name="Alfoldi J."/>
            <person name="Beal K."/>
            <person name="Chang J."/>
            <person name="Clawson H."/>
            <person name="Cuff J."/>
            <person name="Di Palma F."/>
            <person name="Fitzgerald S."/>
            <person name="Flicek P."/>
            <person name="Guttman M."/>
            <person name="Hubisz M.J."/>
            <person name="Jaffe D.B."/>
            <person name="Jungreis I."/>
            <person name="Kent W.J."/>
            <person name="Kostka D."/>
            <person name="Lara M."/>
            <person name="Martins A.L."/>
            <person name="Massingham T."/>
            <person name="Moltke I."/>
            <person name="Raney B.J."/>
            <person name="Rasmussen M.D."/>
            <person name="Robinson J."/>
            <person name="Stark A."/>
            <person name="Vilella A.J."/>
            <person name="Wen J."/>
            <person name="Xie X."/>
            <person name="Zody M.C."/>
            <person name="Baldwin J."/>
            <person name="Bloom T."/>
            <person name="Chin C.W."/>
            <person name="Heiman D."/>
            <person name="Nicol R."/>
            <person name="Nusbaum C."/>
            <person name="Young S."/>
            <person name="Wilkinson J."/>
            <person name="Worley K.C."/>
            <person name="Kovar C.L."/>
            <person name="Muzny D.M."/>
            <person name="Gibbs R.A."/>
            <person name="Cree A."/>
            <person name="Dihn H.H."/>
            <person name="Fowler G."/>
            <person name="Jhangiani S."/>
            <person name="Joshi V."/>
            <person name="Lee S."/>
            <person name="Lewis L.R."/>
            <person name="Nazareth L.V."/>
            <person name="Okwuonu G."/>
            <person name="Santibanez J."/>
            <person name="Warren W.C."/>
            <person name="Mardis E.R."/>
            <person name="Weinstock G.M."/>
            <person name="Wilson R.K."/>
            <person name="Delehaunty K."/>
            <person name="Dooling D."/>
            <person name="Fronik C."/>
            <person name="Fulton L."/>
            <person name="Fulton B."/>
            <person name="Graves T."/>
            <person name="Minx P."/>
            <person name="Sodergren E."/>
            <person name="Birney E."/>
            <person name="Margulies E.H."/>
            <person name="Herrero J."/>
            <person name="Green E.D."/>
            <person name="Haussler D."/>
            <person name="Siepel A."/>
            <person name="Goldman N."/>
            <person name="Pollard K.S."/>
            <person name="Pedersen J.S."/>
            <person name="Lander E.S."/>
            <person name="Kellis M."/>
        </authorList>
    </citation>
    <scope>NUCLEOTIDE SEQUENCE [LARGE SCALE GENOMIC DNA]</scope>
    <source>
        <strain evidence="3 4">Thorbecke inbred</strain>
    </source>
</reference>
<dbReference type="EMBL" id="AAGW02059845">
    <property type="status" value="NOT_ANNOTATED_CDS"/>
    <property type="molecule type" value="Genomic_DNA"/>
</dbReference>
<reference evidence="3" key="3">
    <citation type="submission" date="2025-09" db="UniProtKB">
        <authorList>
            <consortium name="Ensembl"/>
        </authorList>
    </citation>
    <scope>IDENTIFICATION</scope>
    <source>
        <strain evidence="3">Thorbecke</strain>
    </source>
</reference>
<keyword evidence="4" id="KW-1185">Reference proteome</keyword>
<feature type="compositionally biased region" description="Basic residues" evidence="1">
    <location>
        <begin position="163"/>
        <end position="179"/>
    </location>
</feature>
<accession>A0A5F9CNN8</accession>
<dbReference type="Ensembl" id="ENSOCUT00000045976.1">
    <property type="protein sequence ID" value="ENSOCUP00000035329.1"/>
    <property type="gene ID" value="ENSOCUG00000031115.1"/>
</dbReference>